<accession>A0A8J2FTX3</accession>
<evidence type="ECO:0000313" key="1">
    <source>
        <dbReference type="EMBL" id="CAF0705052.1"/>
    </source>
</evidence>
<reference evidence="1" key="1">
    <citation type="submission" date="2021-02" db="EMBL/GenBank/DDBJ databases">
        <authorList>
            <person name="Cremers G."/>
            <person name="Picone N."/>
        </authorList>
    </citation>
    <scope>NUCLEOTIDE SEQUENCE</scope>
    <source>
        <strain evidence="1">PQ17</strain>
    </source>
</reference>
<dbReference type="Proteomes" id="UP000663859">
    <property type="component" value="Unassembled WGS sequence"/>
</dbReference>
<dbReference type="AlphaFoldDB" id="A0A8J2FTX3"/>
<proteinExistence type="predicted"/>
<sequence length="122" mass="13893">MTPPPESFMCSGSKLEGKIAWRSKRRSPSSLRKLRGGFQGLEKVICKLEQKKPRSNVLHGKKGRLAILRTRVDALLAHQKSRRGASLFAFAPPLSVKEFSLEENDYAHHAAWKNDWHAEWKS</sequence>
<organism evidence="1 2">
    <name type="scientific">Candidatus Methylacidithermus pantelleriae</name>
    <dbReference type="NCBI Taxonomy" id="2744239"/>
    <lineage>
        <taxon>Bacteria</taxon>
        <taxon>Pseudomonadati</taxon>
        <taxon>Verrucomicrobiota</taxon>
        <taxon>Methylacidiphilae</taxon>
        <taxon>Methylacidiphilales</taxon>
        <taxon>Methylacidiphilaceae</taxon>
        <taxon>Candidatus Methylacidithermus</taxon>
    </lineage>
</organism>
<dbReference type="EMBL" id="CAJNOB010000070">
    <property type="protein sequence ID" value="CAF0705052.1"/>
    <property type="molecule type" value="Genomic_DNA"/>
</dbReference>
<gene>
    <name evidence="1" type="ORF">MPNT_80086</name>
</gene>
<protein>
    <submittedName>
        <fullName evidence="1">Uncharacterized protein</fullName>
    </submittedName>
</protein>
<comment type="caution">
    <text evidence="1">The sequence shown here is derived from an EMBL/GenBank/DDBJ whole genome shotgun (WGS) entry which is preliminary data.</text>
</comment>
<name>A0A8J2FTX3_9BACT</name>
<keyword evidence="2" id="KW-1185">Reference proteome</keyword>
<evidence type="ECO:0000313" key="2">
    <source>
        <dbReference type="Proteomes" id="UP000663859"/>
    </source>
</evidence>